<protein>
    <submittedName>
        <fullName evidence="1">Uncharacterized protein</fullName>
    </submittedName>
</protein>
<evidence type="ECO:0000313" key="1">
    <source>
        <dbReference type="EnsemblMetazoa" id="GPPI043505-PA"/>
    </source>
</evidence>
<accession>A0A1B0BXJ0</accession>
<dbReference type="EnsemblMetazoa" id="GPPI043505-RA">
    <property type="protein sequence ID" value="GPPI043505-PA"/>
    <property type="gene ID" value="GPPI043505"/>
</dbReference>
<proteinExistence type="predicted"/>
<dbReference type="EMBL" id="JXJN01022245">
    <property type="status" value="NOT_ANNOTATED_CDS"/>
    <property type="molecule type" value="Genomic_DNA"/>
</dbReference>
<keyword evidence="2" id="KW-1185">Reference proteome</keyword>
<name>A0A1B0BXJ0_9MUSC</name>
<dbReference type="Proteomes" id="UP000092460">
    <property type="component" value="Unassembled WGS sequence"/>
</dbReference>
<reference evidence="2" key="1">
    <citation type="submission" date="2015-01" db="EMBL/GenBank/DDBJ databases">
        <authorList>
            <person name="Aksoy S."/>
            <person name="Warren W."/>
            <person name="Wilson R.K."/>
        </authorList>
    </citation>
    <scope>NUCLEOTIDE SEQUENCE [LARGE SCALE GENOMIC DNA]</scope>
    <source>
        <strain evidence="2">IAEA</strain>
    </source>
</reference>
<dbReference type="AlphaFoldDB" id="A0A1B0BXJ0"/>
<organism evidence="1 2">
    <name type="scientific">Glossina palpalis gambiensis</name>
    <dbReference type="NCBI Taxonomy" id="67801"/>
    <lineage>
        <taxon>Eukaryota</taxon>
        <taxon>Metazoa</taxon>
        <taxon>Ecdysozoa</taxon>
        <taxon>Arthropoda</taxon>
        <taxon>Hexapoda</taxon>
        <taxon>Insecta</taxon>
        <taxon>Pterygota</taxon>
        <taxon>Neoptera</taxon>
        <taxon>Endopterygota</taxon>
        <taxon>Diptera</taxon>
        <taxon>Brachycera</taxon>
        <taxon>Muscomorpha</taxon>
        <taxon>Hippoboscoidea</taxon>
        <taxon>Glossinidae</taxon>
        <taxon>Glossina</taxon>
    </lineage>
</organism>
<sequence length="125" mass="13869">MNFEIVNHISQDSPLIANVTNKLVIAHMTKAEVEYLRWSLLGQGLLFVNQYFNCVVNMITSLRPNLGHSELNAVLFANLFTVSYQPRAAGKQGTGICWNSVTISSCSDKNGATHHGRASLQIHRK</sequence>
<evidence type="ECO:0000313" key="2">
    <source>
        <dbReference type="Proteomes" id="UP000092460"/>
    </source>
</evidence>
<dbReference type="VEuPathDB" id="VectorBase:GPPI043505"/>
<dbReference type="STRING" id="67801.A0A1B0BXJ0"/>
<reference evidence="1" key="2">
    <citation type="submission" date="2020-05" db="UniProtKB">
        <authorList>
            <consortium name="EnsemblMetazoa"/>
        </authorList>
    </citation>
    <scope>IDENTIFICATION</scope>
    <source>
        <strain evidence="1">IAEA</strain>
    </source>
</reference>